<dbReference type="EMBL" id="BNJJ01000013">
    <property type="protein sequence ID" value="GHO86568.1"/>
    <property type="molecule type" value="Genomic_DNA"/>
</dbReference>
<reference evidence="1 2" key="1">
    <citation type="journal article" date="2021" name="Int. J. Syst. Evol. Microbiol.">
        <title>Reticulibacter mediterranei gen. nov., sp. nov., within the new family Reticulibacteraceae fam. nov., and Ktedonospora formicarum gen. nov., sp. nov., Ktedonobacter robiniae sp. nov., Dictyobacter formicarum sp. nov. and Dictyobacter arantiisoli sp. nov., belonging to the class Ktedonobacteria.</title>
        <authorList>
            <person name="Yabe S."/>
            <person name="Zheng Y."/>
            <person name="Wang C.M."/>
            <person name="Sakai Y."/>
            <person name="Abe K."/>
            <person name="Yokota A."/>
            <person name="Donadio S."/>
            <person name="Cavaletti L."/>
            <person name="Monciardini P."/>
        </authorList>
    </citation>
    <scope>NUCLEOTIDE SEQUENCE [LARGE SCALE GENOMIC DNA]</scope>
    <source>
        <strain evidence="1 2">SOSP1-9</strain>
    </source>
</reference>
<proteinExistence type="predicted"/>
<protein>
    <recommendedName>
        <fullName evidence="3">Gfo/Idh/MocA-like oxidoreductase N-terminal domain-containing protein</fullName>
    </recommendedName>
</protein>
<accession>A0ABQ3VMH3</accession>
<gene>
    <name evidence="1" type="ORF">KSZ_45740</name>
</gene>
<evidence type="ECO:0008006" key="3">
    <source>
        <dbReference type="Google" id="ProtNLM"/>
    </source>
</evidence>
<keyword evidence="2" id="KW-1185">Reference proteome</keyword>
<comment type="caution">
    <text evidence="1">The sequence shown here is derived from an EMBL/GenBank/DDBJ whole genome shotgun (WGS) entry which is preliminary data.</text>
</comment>
<dbReference type="Proteomes" id="UP000635565">
    <property type="component" value="Unassembled WGS sequence"/>
</dbReference>
<sequence>MRPCLFMGKGALSRAFEKHAVRAFGAQKDLEWVAKCAERTSQPTLKKVAGAYAPAHKGR</sequence>
<evidence type="ECO:0000313" key="2">
    <source>
        <dbReference type="Proteomes" id="UP000635565"/>
    </source>
</evidence>
<name>A0ABQ3VMH3_9CHLR</name>
<evidence type="ECO:0000313" key="1">
    <source>
        <dbReference type="EMBL" id="GHO86568.1"/>
    </source>
</evidence>
<organism evidence="1 2">
    <name type="scientific">Dictyobacter formicarum</name>
    <dbReference type="NCBI Taxonomy" id="2778368"/>
    <lineage>
        <taxon>Bacteria</taxon>
        <taxon>Bacillati</taxon>
        <taxon>Chloroflexota</taxon>
        <taxon>Ktedonobacteria</taxon>
        <taxon>Ktedonobacterales</taxon>
        <taxon>Dictyobacteraceae</taxon>
        <taxon>Dictyobacter</taxon>
    </lineage>
</organism>